<reference evidence="7 8" key="1">
    <citation type="submission" date="2021-02" db="EMBL/GenBank/DDBJ databases">
        <title>Plant Genome Project.</title>
        <authorList>
            <person name="Zhang R.-G."/>
        </authorList>
    </citation>
    <scope>NUCLEOTIDE SEQUENCE [LARGE SCALE GENOMIC DNA]</scope>
    <source>
        <tissue evidence="7">Leaves</tissue>
    </source>
</reference>
<proteinExistence type="inferred from homology"/>
<gene>
    <name evidence="7" type="ORF">JRO89_XS06G0116200</name>
</gene>
<dbReference type="Gene3D" id="3.10.50.10">
    <property type="match status" value="1"/>
</dbReference>
<dbReference type="EMBL" id="JAFEMO010000006">
    <property type="protein sequence ID" value="KAH7569165.1"/>
    <property type="molecule type" value="Genomic_DNA"/>
</dbReference>
<keyword evidence="1 3" id="KW-0378">Hydrolase</keyword>
<dbReference type="PROSITE" id="PS51910">
    <property type="entry name" value="GH18_2"/>
    <property type="match status" value="1"/>
</dbReference>
<comment type="caution">
    <text evidence="7">The sequence shown here is derived from an EMBL/GenBank/DDBJ whole genome shotgun (WGS) entry which is preliminary data.</text>
</comment>
<dbReference type="CDD" id="cd02879">
    <property type="entry name" value="GH18_plant_chitinase_class_V"/>
    <property type="match status" value="1"/>
</dbReference>
<evidence type="ECO:0000256" key="5">
    <source>
        <dbReference type="SAM" id="SignalP"/>
    </source>
</evidence>
<dbReference type="InterPro" id="IPR050314">
    <property type="entry name" value="Glycosyl_Hydrlase_18"/>
</dbReference>
<dbReference type="PANTHER" id="PTHR11177:SF368">
    <property type="entry name" value="GH18 DOMAIN-CONTAINING PROTEIN"/>
    <property type="match status" value="1"/>
</dbReference>
<feature type="signal peptide" evidence="5">
    <location>
        <begin position="1"/>
        <end position="26"/>
    </location>
</feature>
<evidence type="ECO:0000256" key="2">
    <source>
        <dbReference type="ARBA" id="ARBA00023295"/>
    </source>
</evidence>
<dbReference type="SUPFAM" id="SSF51445">
    <property type="entry name" value="(Trans)glycosidases"/>
    <property type="match status" value="1"/>
</dbReference>
<dbReference type="InterPro" id="IPR029070">
    <property type="entry name" value="Chitinase_insertion_sf"/>
</dbReference>
<feature type="chain" id="PRO_5047521520" description="GH18 domain-containing protein" evidence="5">
    <location>
        <begin position="27"/>
        <end position="511"/>
    </location>
</feature>
<evidence type="ECO:0000256" key="4">
    <source>
        <dbReference type="RuleBase" id="RU004453"/>
    </source>
</evidence>
<dbReference type="Gene3D" id="3.20.20.80">
    <property type="entry name" value="Glycosidases"/>
    <property type="match status" value="1"/>
</dbReference>
<name>A0ABQ8HXT1_9ROSI</name>
<dbReference type="Pfam" id="PF00704">
    <property type="entry name" value="Glyco_hydro_18"/>
    <property type="match status" value="1"/>
</dbReference>
<protein>
    <recommendedName>
        <fullName evidence="6">GH18 domain-containing protein</fullName>
    </recommendedName>
</protein>
<evidence type="ECO:0000256" key="3">
    <source>
        <dbReference type="RuleBase" id="RU000489"/>
    </source>
</evidence>
<keyword evidence="5" id="KW-0732">Signal</keyword>
<feature type="domain" description="GH18" evidence="6">
    <location>
        <begin position="164"/>
        <end position="510"/>
    </location>
</feature>
<dbReference type="InterPro" id="IPR011583">
    <property type="entry name" value="Chitinase_II/V-like_cat"/>
</dbReference>
<dbReference type="PANTHER" id="PTHR11177">
    <property type="entry name" value="CHITINASE"/>
    <property type="match status" value="1"/>
</dbReference>
<dbReference type="InterPro" id="IPR001223">
    <property type="entry name" value="Glyco_hydro18_cat"/>
</dbReference>
<dbReference type="Proteomes" id="UP000827721">
    <property type="component" value="Unassembled WGS sequence"/>
</dbReference>
<organism evidence="7 8">
    <name type="scientific">Xanthoceras sorbifolium</name>
    <dbReference type="NCBI Taxonomy" id="99658"/>
    <lineage>
        <taxon>Eukaryota</taxon>
        <taxon>Viridiplantae</taxon>
        <taxon>Streptophyta</taxon>
        <taxon>Embryophyta</taxon>
        <taxon>Tracheophyta</taxon>
        <taxon>Spermatophyta</taxon>
        <taxon>Magnoliopsida</taxon>
        <taxon>eudicotyledons</taxon>
        <taxon>Gunneridae</taxon>
        <taxon>Pentapetalae</taxon>
        <taxon>rosids</taxon>
        <taxon>malvids</taxon>
        <taxon>Sapindales</taxon>
        <taxon>Sapindaceae</taxon>
        <taxon>Xanthoceroideae</taxon>
        <taxon>Xanthoceras</taxon>
    </lineage>
</organism>
<dbReference type="SMART" id="SM00636">
    <property type="entry name" value="Glyco_18"/>
    <property type="match status" value="1"/>
</dbReference>
<dbReference type="PROSITE" id="PS01095">
    <property type="entry name" value="GH18_1"/>
    <property type="match status" value="1"/>
</dbReference>
<accession>A0ABQ8HXT1</accession>
<evidence type="ECO:0000259" key="6">
    <source>
        <dbReference type="PROSITE" id="PS51910"/>
    </source>
</evidence>
<keyword evidence="8" id="KW-1185">Reference proteome</keyword>
<dbReference type="SUPFAM" id="SSF54556">
    <property type="entry name" value="Chitinase insertion domain"/>
    <property type="match status" value="1"/>
</dbReference>
<evidence type="ECO:0000313" key="8">
    <source>
        <dbReference type="Proteomes" id="UP000827721"/>
    </source>
</evidence>
<sequence length="511" mass="55790">MAAQKMVSHFWTIFLIASAMVSLSSSAPPSMPISMASSPSSVILPPYSMVPSPSSVIPPPYSVAPSPSSVIPPPQPMPYPMPPSPSSVIPPPPSMPYPIPPSPSPMPYPMPPSPSPMPYPMPPSPSSVIPPPPPMPYPMPPPPSSVISTPPASMPSPMPPTNKGIKGGYWPSWLAKENPPSTIPTQYFTHLFYSYVTLDASTYQLSYTKSDVQWMPIFTATLHAKTPPAKAILSIGGGLSSPITFSNMANNTQTRSAFIKSAIQVARKYSFDGLDLDWEFPNTAQDMSNLALLFKEWRQAIELESKSYGNPQLLLSAAVYFAPDFFLADVPILYPGVAIRSYVDFVNQRCFDYHGSWETSFTGEHALVYDNSSRLSTSYGVDSWAFHGVYVEKLVMGLPLYGRTWKLKDPKQNGIGAPAVGVGPGNNGIIMYKDIEDHNLANGATVVYDDSIAMYSYAGTDWIGYDGPTSIWKKIEFAKYQGLGGYFFWAIGYDKNWKLSSIASSAWDARN</sequence>
<evidence type="ECO:0000256" key="1">
    <source>
        <dbReference type="ARBA" id="ARBA00022801"/>
    </source>
</evidence>
<dbReference type="InterPro" id="IPR001579">
    <property type="entry name" value="Glyco_hydro_18_chit_AS"/>
</dbReference>
<dbReference type="InterPro" id="IPR017853">
    <property type="entry name" value="GH"/>
</dbReference>
<dbReference type="PRINTS" id="PR01217">
    <property type="entry name" value="PRICHEXTENSN"/>
</dbReference>
<keyword evidence="2 3" id="KW-0326">Glycosidase</keyword>
<evidence type="ECO:0000313" key="7">
    <source>
        <dbReference type="EMBL" id="KAH7569165.1"/>
    </source>
</evidence>
<comment type="similarity">
    <text evidence="4">Belongs to the glycosyl hydrolase 18 family.</text>
</comment>